<dbReference type="InterPro" id="IPR008405">
    <property type="entry name" value="ApoL"/>
</dbReference>
<sequence length="307" mass="32374">MNTNQLNGRPSTCTPRQGGIGLLNITSKTESHIVAQVTGLFGNDELDWTHYDHLWCTCKMPVTYRLRQEALELRRIVRTINTELDEHHKNVNIANATGSAASLFGGVLTIAGAILAIPTAGLTLPLAGAGALVAGAGGAVCLGASIVELVIQKHNLNDVDRRWETFQKDLSDYYTDVYGSEVVPSNILNIVGKIIDGAIEVRQGYQLIKGGVAAIQAIKAGQAGGKLAMGVSKVASMFEAGALGSVASLGTKTLGKAFFVMNVVLIPFSLVDLVRSAAAANSGERSAASSKLDRLADFLEKVANDEL</sequence>
<reference evidence="3 4" key="1">
    <citation type="submission" date="2018-04" db="EMBL/GenBank/DDBJ databases">
        <title>The genome of golden apple snail Pomacea canaliculata provides insight into stress tolerance and invasive adaptation.</title>
        <authorList>
            <person name="Liu C."/>
            <person name="Liu B."/>
            <person name="Ren Y."/>
            <person name="Zhang Y."/>
            <person name="Wang H."/>
            <person name="Li S."/>
            <person name="Jiang F."/>
            <person name="Yin L."/>
            <person name="Zhang G."/>
            <person name="Qian W."/>
            <person name="Fan W."/>
        </authorList>
    </citation>
    <scope>NUCLEOTIDE SEQUENCE [LARGE SCALE GENOMIC DNA]</scope>
    <source>
        <strain evidence="3">SZHN2017</strain>
        <tissue evidence="3">Muscle</tissue>
    </source>
</reference>
<organism evidence="3 4">
    <name type="scientific">Pomacea canaliculata</name>
    <name type="common">Golden apple snail</name>
    <dbReference type="NCBI Taxonomy" id="400727"/>
    <lineage>
        <taxon>Eukaryota</taxon>
        <taxon>Metazoa</taxon>
        <taxon>Spiralia</taxon>
        <taxon>Lophotrochozoa</taxon>
        <taxon>Mollusca</taxon>
        <taxon>Gastropoda</taxon>
        <taxon>Caenogastropoda</taxon>
        <taxon>Architaenioglossa</taxon>
        <taxon>Ampullarioidea</taxon>
        <taxon>Ampullariidae</taxon>
        <taxon>Pomacea</taxon>
    </lineage>
</organism>
<evidence type="ECO:0000313" key="4">
    <source>
        <dbReference type="Proteomes" id="UP000245119"/>
    </source>
</evidence>
<feature type="transmembrane region" description="Helical" evidence="2">
    <location>
        <begin position="129"/>
        <end position="151"/>
    </location>
</feature>
<dbReference type="Proteomes" id="UP000245119">
    <property type="component" value="Linkage Group LG6"/>
</dbReference>
<name>A0A2T7P5V9_POMCA</name>
<keyword evidence="4" id="KW-1185">Reference proteome</keyword>
<dbReference type="GO" id="GO:0006869">
    <property type="term" value="P:lipid transport"/>
    <property type="evidence" value="ECO:0007669"/>
    <property type="project" value="InterPro"/>
</dbReference>
<gene>
    <name evidence="3" type="ORF">C0Q70_11393</name>
</gene>
<dbReference type="GO" id="GO:0008289">
    <property type="term" value="F:lipid binding"/>
    <property type="evidence" value="ECO:0007669"/>
    <property type="project" value="InterPro"/>
</dbReference>
<keyword evidence="2" id="KW-0472">Membrane</keyword>
<accession>A0A2T7P5V9</accession>
<dbReference type="PANTHER" id="PTHR14096">
    <property type="entry name" value="APOLIPOPROTEIN L"/>
    <property type="match status" value="1"/>
</dbReference>
<dbReference type="GO" id="GO:0042157">
    <property type="term" value="P:lipoprotein metabolic process"/>
    <property type="evidence" value="ECO:0007669"/>
    <property type="project" value="InterPro"/>
</dbReference>
<dbReference type="GO" id="GO:0005576">
    <property type="term" value="C:extracellular region"/>
    <property type="evidence" value="ECO:0007669"/>
    <property type="project" value="InterPro"/>
</dbReference>
<evidence type="ECO:0000313" key="3">
    <source>
        <dbReference type="EMBL" id="PVD28798.1"/>
    </source>
</evidence>
<comment type="caution">
    <text evidence="3">The sequence shown here is derived from an EMBL/GenBank/DDBJ whole genome shotgun (WGS) entry which is preliminary data.</text>
</comment>
<comment type="similarity">
    <text evidence="1">Belongs to the apolipoprotein L family.</text>
</comment>
<dbReference type="AlphaFoldDB" id="A0A2T7P5V9"/>
<dbReference type="OrthoDB" id="5976428at2759"/>
<keyword evidence="2" id="KW-1133">Transmembrane helix</keyword>
<proteinExistence type="inferred from homology"/>
<protein>
    <submittedName>
        <fullName evidence="3">Uncharacterized protein</fullName>
    </submittedName>
</protein>
<keyword evidence="2" id="KW-0812">Transmembrane</keyword>
<dbReference type="GO" id="GO:0016020">
    <property type="term" value="C:membrane"/>
    <property type="evidence" value="ECO:0007669"/>
    <property type="project" value="TreeGrafter"/>
</dbReference>
<evidence type="ECO:0000256" key="1">
    <source>
        <dbReference type="ARBA" id="ARBA00010090"/>
    </source>
</evidence>
<evidence type="ECO:0000256" key="2">
    <source>
        <dbReference type="SAM" id="Phobius"/>
    </source>
</evidence>
<dbReference type="Pfam" id="PF05461">
    <property type="entry name" value="ApoL"/>
    <property type="match status" value="1"/>
</dbReference>
<dbReference type="EMBL" id="PZQS01000006">
    <property type="protein sequence ID" value="PVD28798.1"/>
    <property type="molecule type" value="Genomic_DNA"/>
</dbReference>
<dbReference type="PANTHER" id="PTHR14096:SF28">
    <property type="entry name" value="APOLIPOPROTEIN L, 1-RELATED"/>
    <property type="match status" value="1"/>
</dbReference>
<feature type="transmembrane region" description="Helical" evidence="2">
    <location>
        <begin position="93"/>
        <end position="117"/>
    </location>
</feature>